<keyword evidence="3" id="KW-0347">Helicase</keyword>
<name>A0A8E0RSX3_9TREM</name>
<dbReference type="PANTHER" id="PTHR47958">
    <property type="entry name" value="ATP-DEPENDENT RNA HELICASE DBP3"/>
    <property type="match status" value="1"/>
</dbReference>
<proteinExistence type="predicted"/>
<sequence>MFRRVTCRQHQRKHRSKSGKCCIQGQILVPLLLEKADTEVLVLVSVKTKRRADTLAQYSGQLNFPAALIHGDRPQSGRERALSSFREGHTPILIAAAVAARGLDIPNANHVTNFDLSSDIEEYVHRIGRTGSMGQPGSETSFFSERHHNVVRDSVELLCESKQPVPPWFETRLTYSSGDSRRGKSDSSASKHRPNYESFDCR</sequence>
<accession>A0A8E0RSX3</accession>
<dbReference type="Pfam" id="PF00271">
    <property type="entry name" value="Helicase_C"/>
    <property type="match status" value="1"/>
</dbReference>
<evidence type="ECO:0000256" key="1">
    <source>
        <dbReference type="SAM" id="MobiDB-lite"/>
    </source>
</evidence>
<keyword evidence="3" id="KW-0067">ATP-binding</keyword>
<dbReference type="InterPro" id="IPR027417">
    <property type="entry name" value="P-loop_NTPase"/>
</dbReference>
<dbReference type="Gene3D" id="3.40.50.300">
    <property type="entry name" value="P-loop containing nucleotide triphosphate hydrolases"/>
    <property type="match status" value="1"/>
</dbReference>
<keyword evidence="3" id="KW-0547">Nucleotide-binding</keyword>
<feature type="domain" description="Helicase C-terminal" evidence="2">
    <location>
        <begin position="28"/>
        <end position="173"/>
    </location>
</feature>
<comment type="caution">
    <text evidence="3">The sequence shown here is derived from an EMBL/GenBank/DDBJ whole genome shotgun (WGS) entry which is preliminary data.</text>
</comment>
<dbReference type="SMART" id="SM00490">
    <property type="entry name" value="HELICc"/>
    <property type="match status" value="1"/>
</dbReference>
<dbReference type="EMBL" id="LUCM01006823">
    <property type="protein sequence ID" value="KAA0190721.1"/>
    <property type="molecule type" value="Genomic_DNA"/>
</dbReference>
<dbReference type="GO" id="GO:0004386">
    <property type="term" value="F:helicase activity"/>
    <property type="evidence" value="ECO:0007669"/>
    <property type="project" value="UniProtKB-KW"/>
</dbReference>
<dbReference type="CDD" id="cd18787">
    <property type="entry name" value="SF2_C_DEAD"/>
    <property type="match status" value="1"/>
</dbReference>
<dbReference type="SUPFAM" id="SSF52540">
    <property type="entry name" value="P-loop containing nucleoside triphosphate hydrolases"/>
    <property type="match status" value="1"/>
</dbReference>
<dbReference type="InterPro" id="IPR001650">
    <property type="entry name" value="Helicase_C-like"/>
</dbReference>
<dbReference type="PROSITE" id="PS51194">
    <property type="entry name" value="HELICASE_CTER"/>
    <property type="match status" value="1"/>
</dbReference>
<evidence type="ECO:0000313" key="4">
    <source>
        <dbReference type="Proteomes" id="UP000728185"/>
    </source>
</evidence>
<reference evidence="3" key="1">
    <citation type="submission" date="2019-05" db="EMBL/GenBank/DDBJ databases">
        <title>Annotation for the trematode Fasciolopsis buski.</title>
        <authorList>
            <person name="Choi Y.-J."/>
        </authorList>
    </citation>
    <scope>NUCLEOTIDE SEQUENCE</scope>
    <source>
        <strain evidence="3">HT</strain>
        <tissue evidence="3">Whole worm</tissue>
    </source>
</reference>
<keyword evidence="4" id="KW-1185">Reference proteome</keyword>
<evidence type="ECO:0000313" key="3">
    <source>
        <dbReference type="EMBL" id="KAA0190721.1"/>
    </source>
</evidence>
<gene>
    <name evidence="3" type="ORF">FBUS_09411</name>
</gene>
<feature type="region of interest" description="Disordered" evidence="1">
    <location>
        <begin position="171"/>
        <end position="202"/>
    </location>
</feature>
<organism evidence="3 4">
    <name type="scientific">Fasciolopsis buskii</name>
    <dbReference type="NCBI Taxonomy" id="27845"/>
    <lineage>
        <taxon>Eukaryota</taxon>
        <taxon>Metazoa</taxon>
        <taxon>Spiralia</taxon>
        <taxon>Lophotrochozoa</taxon>
        <taxon>Platyhelminthes</taxon>
        <taxon>Trematoda</taxon>
        <taxon>Digenea</taxon>
        <taxon>Plagiorchiida</taxon>
        <taxon>Echinostomata</taxon>
        <taxon>Echinostomatoidea</taxon>
        <taxon>Fasciolidae</taxon>
        <taxon>Fasciolopsis</taxon>
    </lineage>
</organism>
<protein>
    <submittedName>
        <fullName evidence="3">Helicase</fullName>
    </submittedName>
</protein>
<dbReference type="Proteomes" id="UP000728185">
    <property type="component" value="Unassembled WGS sequence"/>
</dbReference>
<dbReference type="AlphaFoldDB" id="A0A8E0RSX3"/>
<keyword evidence="3" id="KW-0378">Hydrolase</keyword>
<evidence type="ECO:0000259" key="2">
    <source>
        <dbReference type="PROSITE" id="PS51194"/>
    </source>
</evidence>
<dbReference type="OrthoDB" id="196131at2759"/>